<evidence type="ECO:0000256" key="1">
    <source>
        <dbReference type="ARBA" id="ARBA00004141"/>
    </source>
</evidence>
<feature type="transmembrane region" description="Helical" evidence="6">
    <location>
        <begin position="288"/>
        <end position="310"/>
    </location>
</feature>
<keyword evidence="4 6" id="KW-1133">Transmembrane helix</keyword>
<organism evidence="8 9">
    <name type="scientific">Clunio marinus</name>
    <dbReference type="NCBI Taxonomy" id="568069"/>
    <lineage>
        <taxon>Eukaryota</taxon>
        <taxon>Metazoa</taxon>
        <taxon>Ecdysozoa</taxon>
        <taxon>Arthropoda</taxon>
        <taxon>Hexapoda</taxon>
        <taxon>Insecta</taxon>
        <taxon>Pterygota</taxon>
        <taxon>Neoptera</taxon>
        <taxon>Endopterygota</taxon>
        <taxon>Diptera</taxon>
        <taxon>Nematocera</taxon>
        <taxon>Chironomoidea</taxon>
        <taxon>Chironomidae</taxon>
        <taxon>Clunio</taxon>
    </lineage>
</organism>
<proteinExistence type="inferred from homology"/>
<evidence type="ECO:0000256" key="2">
    <source>
        <dbReference type="ARBA" id="ARBA00006510"/>
    </source>
</evidence>
<feature type="transmembrane region" description="Helical" evidence="6">
    <location>
        <begin position="533"/>
        <end position="553"/>
    </location>
</feature>
<dbReference type="STRING" id="568069.A0A1J1I8S3"/>
<dbReference type="EMBL" id="CVRI01000044">
    <property type="protein sequence ID" value="CRK96627.1"/>
    <property type="molecule type" value="Genomic_DNA"/>
</dbReference>
<feature type="transmembrane region" description="Helical" evidence="6">
    <location>
        <begin position="598"/>
        <end position="618"/>
    </location>
</feature>
<keyword evidence="5 6" id="KW-0472">Membrane</keyword>
<sequence length="775" mass="90040">MSKSSQGFNQSQSDESINELHLHSSSNNTDCNLLLNDKKNPETSIFDDSSLATNIRRWSLNISRNGKCKKPFYHFMPSKLHKTVSQDGTLLSESDQIEQITQEIEQYDHLMEHNYKSEQARIETIKCMPQSLAAKRMIRARLLRSVNRKSHLSSNSSALKNCKFFPVIFMKKARSWYRQAFKNCDVWYGSMKEIEGRFGSKIGVYFKILRYLVMLNFFVAIFTFSFIIFPQILYDGFQAESVVNQSLPSFGFADLLTADGYLRTSILFYGGYTSRTINLGIGNYSLPYAYFLTMTILYTVIFIVISISLLRSYRASFIETVDNTPNLYCHKIFCAWDFGLSHVKAAETKHRNIYRELKDLLFSEHKKIEDERLSRTRRCLNTAIQVVAHIFVIAIIILIGLVLWKMFSIYEKDLKKESQWKFLYIPMVVNTAILFCSIVFTWISKAEEYKFPRTTIHIRLLRNFLLEITIVSALLMYWIARNSELTCWETTIGQEVYRILIIDFFIHSIGTCCYYFVRYLIHKLRPDEYDLPEFDITHSSLGLVFNQFILWVGLPFSPFLSILSVMKFVFMFYIMKFTLIKCCKAPIKLWKSKQIQTFFLVGIFTTLVGVFVTIGLVITKIPVSKTCGPFIEYENMSQIFMEGILKLKEGNIFWTIFTSITKPAIVGGILLTMCVIAYYLRAKAYGQRAKVKLLKEMLYLEAKDKEFLLGNISRLALGKDLSSNFHEDEDRVSDEPEIPIDGFADRDWKYENNLARNLRLDFEHIPTTSGYTSAL</sequence>
<evidence type="ECO:0000259" key="7">
    <source>
        <dbReference type="Pfam" id="PF07810"/>
    </source>
</evidence>
<dbReference type="InterPro" id="IPR012496">
    <property type="entry name" value="TMC_dom"/>
</dbReference>
<name>A0A1J1I8S3_9DIPT</name>
<dbReference type="OrthoDB" id="1936208at2759"/>
<evidence type="ECO:0000256" key="3">
    <source>
        <dbReference type="ARBA" id="ARBA00022692"/>
    </source>
</evidence>
<gene>
    <name evidence="8" type="ORF">CLUMA_CG009987</name>
</gene>
<comment type="subcellular location">
    <subcellularLocation>
        <location evidence="1">Membrane</location>
        <topology evidence="1">Multi-pass membrane protein</topology>
    </subcellularLocation>
</comment>
<feature type="transmembrane region" description="Helical" evidence="6">
    <location>
        <begin position="211"/>
        <end position="234"/>
    </location>
</feature>
<evidence type="ECO:0000256" key="4">
    <source>
        <dbReference type="ARBA" id="ARBA00022989"/>
    </source>
</evidence>
<dbReference type="InterPro" id="IPR038900">
    <property type="entry name" value="TMC"/>
</dbReference>
<evidence type="ECO:0000256" key="6">
    <source>
        <dbReference type="SAM" id="Phobius"/>
    </source>
</evidence>
<accession>A0A1J1I8S3</accession>
<protein>
    <submittedName>
        <fullName evidence="8">CLUMA_CG009987, isoform A</fullName>
    </submittedName>
</protein>
<dbReference type="PANTHER" id="PTHR23302">
    <property type="entry name" value="TRANSMEMBRANE CHANNEL-RELATED"/>
    <property type="match status" value="1"/>
</dbReference>
<keyword evidence="3 6" id="KW-0812">Transmembrane</keyword>
<feature type="transmembrane region" description="Helical" evidence="6">
    <location>
        <begin position="500"/>
        <end position="521"/>
    </location>
</feature>
<feature type="transmembrane region" description="Helical" evidence="6">
    <location>
        <begin position="382"/>
        <end position="404"/>
    </location>
</feature>
<evidence type="ECO:0000256" key="5">
    <source>
        <dbReference type="ARBA" id="ARBA00023136"/>
    </source>
</evidence>
<dbReference type="Proteomes" id="UP000183832">
    <property type="component" value="Unassembled WGS sequence"/>
</dbReference>
<reference evidence="8 9" key="1">
    <citation type="submission" date="2015-04" db="EMBL/GenBank/DDBJ databases">
        <authorList>
            <person name="Syromyatnikov M.Y."/>
            <person name="Popov V.N."/>
        </authorList>
    </citation>
    <scope>NUCLEOTIDE SEQUENCE [LARGE SCALE GENOMIC DNA]</scope>
</reference>
<dbReference type="AlphaFoldDB" id="A0A1J1I8S3"/>
<dbReference type="GO" id="GO:0005886">
    <property type="term" value="C:plasma membrane"/>
    <property type="evidence" value="ECO:0007669"/>
    <property type="project" value="InterPro"/>
</dbReference>
<dbReference type="PANTHER" id="PTHR23302:SF43">
    <property type="entry name" value="TMC DOMAIN-CONTAINING PROTEIN"/>
    <property type="match status" value="1"/>
</dbReference>
<comment type="similarity">
    <text evidence="2">Belongs to the TMC family.</text>
</comment>
<dbReference type="Pfam" id="PF07810">
    <property type="entry name" value="TMC"/>
    <property type="match status" value="1"/>
</dbReference>
<dbReference type="GO" id="GO:0008381">
    <property type="term" value="F:mechanosensitive monoatomic ion channel activity"/>
    <property type="evidence" value="ECO:0007669"/>
    <property type="project" value="TreeGrafter"/>
</dbReference>
<feature type="transmembrane region" description="Helical" evidence="6">
    <location>
        <begin position="424"/>
        <end position="443"/>
    </location>
</feature>
<keyword evidence="9" id="KW-1185">Reference proteome</keyword>
<feature type="domain" description="TMC" evidence="7">
    <location>
        <begin position="487"/>
        <end position="592"/>
    </location>
</feature>
<evidence type="ECO:0000313" key="9">
    <source>
        <dbReference type="Proteomes" id="UP000183832"/>
    </source>
</evidence>
<feature type="transmembrane region" description="Helical" evidence="6">
    <location>
        <begin position="652"/>
        <end position="680"/>
    </location>
</feature>
<feature type="transmembrane region" description="Helical" evidence="6">
    <location>
        <begin position="464"/>
        <end position="480"/>
    </location>
</feature>
<evidence type="ECO:0000313" key="8">
    <source>
        <dbReference type="EMBL" id="CRK96627.1"/>
    </source>
</evidence>